<organism evidence="1 2">
    <name type="scientific">Schistosoma mattheei</name>
    <dbReference type="NCBI Taxonomy" id="31246"/>
    <lineage>
        <taxon>Eukaryota</taxon>
        <taxon>Metazoa</taxon>
        <taxon>Spiralia</taxon>
        <taxon>Lophotrochozoa</taxon>
        <taxon>Platyhelminthes</taxon>
        <taxon>Trematoda</taxon>
        <taxon>Digenea</taxon>
        <taxon>Strigeidida</taxon>
        <taxon>Schistosomatoidea</taxon>
        <taxon>Schistosomatidae</taxon>
        <taxon>Schistosoma</taxon>
    </lineage>
</organism>
<reference evidence="1 2" key="1">
    <citation type="submission" date="2018-11" db="EMBL/GenBank/DDBJ databases">
        <authorList>
            <consortium name="Pathogen Informatics"/>
        </authorList>
    </citation>
    <scope>NUCLEOTIDE SEQUENCE [LARGE SCALE GENOMIC DNA]</scope>
    <source>
        <strain>Denwood</strain>
        <strain evidence="2">Zambia</strain>
    </source>
</reference>
<proteinExistence type="predicted"/>
<gene>
    <name evidence="1" type="ORF">SMTD_LOCUS8185</name>
</gene>
<dbReference type="EMBL" id="UZAL01028744">
    <property type="protein sequence ID" value="VDP43405.1"/>
    <property type="molecule type" value="Genomic_DNA"/>
</dbReference>
<evidence type="ECO:0000313" key="2">
    <source>
        <dbReference type="Proteomes" id="UP000269396"/>
    </source>
</evidence>
<keyword evidence="2" id="KW-1185">Reference proteome</keyword>
<sequence>MLNLIHVLHLMQHDVMLAFYTRIHHSNVLNDVYVNVRNIVHLINLMYNDVGKYVHHGINILMPFLRQNQALIRKTKNIPSIQR</sequence>
<name>A0A3P8EH43_9TREM</name>
<accession>A0A3P8EH43</accession>
<dbReference type="AlphaFoldDB" id="A0A3P8EH43"/>
<protein>
    <submittedName>
        <fullName evidence="1">Uncharacterized protein</fullName>
    </submittedName>
</protein>
<dbReference type="Proteomes" id="UP000269396">
    <property type="component" value="Unassembled WGS sequence"/>
</dbReference>
<evidence type="ECO:0000313" key="1">
    <source>
        <dbReference type="EMBL" id="VDP43405.1"/>
    </source>
</evidence>